<sequence length="89" mass="9786">MSTEITPWFTIENNGTPVREGVYETTALGIPGASHSVIQHGFRHWGEHPDAVGWGDLGHTPDAALALKDHRPMLPFTVRHWRGRAAPPA</sequence>
<keyword evidence="2" id="KW-1185">Reference proteome</keyword>
<name>A0ABU1VF30_9BURK</name>
<evidence type="ECO:0000313" key="2">
    <source>
        <dbReference type="Proteomes" id="UP001265550"/>
    </source>
</evidence>
<accession>A0ABU1VF30</accession>
<reference evidence="1 2" key="1">
    <citation type="submission" date="2023-07" db="EMBL/GenBank/DDBJ databases">
        <title>Sorghum-associated microbial communities from plants grown in Nebraska, USA.</title>
        <authorList>
            <person name="Schachtman D."/>
        </authorList>
    </citation>
    <scope>NUCLEOTIDE SEQUENCE [LARGE SCALE GENOMIC DNA]</scope>
    <source>
        <strain evidence="1 2">BE240</strain>
    </source>
</reference>
<protein>
    <submittedName>
        <fullName evidence="1">Uncharacterized protein</fullName>
    </submittedName>
</protein>
<comment type="caution">
    <text evidence="1">The sequence shown here is derived from an EMBL/GenBank/DDBJ whole genome shotgun (WGS) entry which is preliminary data.</text>
</comment>
<dbReference type="RefSeq" id="WP_204734852.1">
    <property type="nucleotide sequence ID" value="NZ_JAVDWE010000012.1"/>
</dbReference>
<dbReference type="Proteomes" id="UP001265550">
    <property type="component" value="Unassembled WGS sequence"/>
</dbReference>
<proteinExistence type="predicted"/>
<evidence type="ECO:0000313" key="1">
    <source>
        <dbReference type="EMBL" id="MDR7096067.1"/>
    </source>
</evidence>
<gene>
    <name evidence="1" type="ORF">J2X09_003822</name>
</gene>
<dbReference type="EMBL" id="JAVDWE010000012">
    <property type="protein sequence ID" value="MDR7096067.1"/>
    <property type="molecule type" value="Genomic_DNA"/>
</dbReference>
<organism evidence="1 2">
    <name type="scientific">Hydrogenophaga laconesensis</name>
    <dbReference type="NCBI Taxonomy" id="1805971"/>
    <lineage>
        <taxon>Bacteria</taxon>
        <taxon>Pseudomonadati</taxon>
        <taxon>Pseudomonadota</taxon>
        <taxon>Betaproteobacteria</taxon>
        <taxon>Burkholderiales</taxon>
        <taxon>Comamonadaceae</taxon>
        <taxon>Hydrogenophaga</taxon>
    </lineage>
</organism>